<keyword evidence="2" id="KW-1003">Cell membrane</keyword>
<protein>
    <recommendedName>
        <fullName evidence="8">MotA/TolQ/ExbB proton channel domain-containing protein</fullName>
    </recommendedName>
</protein>
<dbReference type="PANTHER" id="PTHR30625">
    <property type="entry name" value="PROTEIN TOLQ"/>
    <property type="match status" value="1"/>
</dbReference>
<feature type="transmembrane region" description="Helical" evidence="7">
    <location>
        <begin position="172"/>
        <end position="193"/>
    </location>
</feature>
<sequence>MAEGSSDRRLFRGSLPAIAVAVALACLFIAIGAPLLGLNSEMAVFLFDYSDKSFFWPVYPFTIQNLMYVMTAVGLGDLWARWRATSRESVYLRMKLLPEDDNTILQIDELGPIRRRVAGLKADEYAFLPRLLDLSVLQLMTSKSLDQTVAIFTSTLDLMTHRVDLSYQTSRFLVWFIPTTGFIGTVVGISISLEGMKDSRAIAFDKVTAGLAVAFYTTIIALVLSAVLVFLQNVVQRREELTLNRAADYCLKNLVNRVYTHE</sequence>
<dbReference type="AlphaFoldDB" id="A0A1E3W0F2"/>
<evidence type="ECO:0000313" key="10">
    <source>
        <dbReference type="Proteomes" id="UP000094501"/>
    </source>
</evidence>
<organism evidence="9 10">
    <name type="scientific">Methyloceanibacter methanicus</name>
    <dbReference type="NCBI Taxonomy" id="1774968"/>
    <lineage>
        <taxon>Bacteria</taxon>
        <taxon>Pseudomonadati</taxon>
        <taxon>Pseudomonadota</taxon>
        <taxon>Alphaproteobacteria</taxon>
        <taxon>Hyphomicrobiales</taxon>
        <taxon>Hyphomicrobiaceae</taxon>
        <taxon>Methyloceanibacter</taxon>
    </lineage>
</organism>
<evidence type="ECO:0000256" key="4">
    <source>
        <dbReference type="ARBA" id="ARBA00022989"/>
    </source>
</evidence>
<evidence type="ECO:0000256" key="7">
    <source>
        <dbReference type="SAM" id="Phobius"/>
    </source>
</evidence>
<dbReference type="EMBL" id="LPWG01000011">
    <property type="protein sequence ID" value="ODR99262.1"/>
    <property type="molecule type" value="Genomic_DNA"/>
</dbReference>
<proteinExistence type="inferred from homology"/>
<evidence type="ECO:0000256" key="2">
    <source>
        <dbReference type="ARBA" id="ARBA00022475"/>
    </source>
</evidence>
<keyword evidence="6" id="KW-0813">Transport</keyword>
<evidence type="ECO:0000256" key="5">
    <source>
        <dbReference type="ARBA" id="ARBA00023136"/>
    </source>
</evidence>
<comment type="similarity">
    <text evidence="6">Belongs to the exbB/tolQ family.</text>
</comment>
<dbReference type="PANTHER" id="PTHR30625:SF11">
    <property type="entry name" value="MOTA_TOLQ_EXBB PROTON CHANNEL DOMAIN-CONTAINING PROTEIN"/>
    <property type="match status" value="1"/>
</dbReference>
<comment type="caution">
    <text evidence="9">The sequence shown here is derived from an EMBL/GenBank/DDBJ whole genome shotgun (WGS) entry which is preliminary data.</text>
</comment>
<evidence type="ECO:0000256" key="1">
    <source>
        <dbReference type="ARBA" id="ARBA00004651"/>
    </source>
</evidence>
<dbReference type="InterPro" id="IPR002898">
    <property type="entry name" value="MotA_ExbB_proton_chnl"/>
</dbReference>
<feature type="transmembrane region" description="Helical" evidence="7">
    <location>
        <begin position="213"/>
        <end position="235"/>
    </location>
</feature>
<reference evidence="9 10" key="1">
    <citation type="journal article" date="2016" name="Environ. Microbiol.">
        <title>New Methyloceanibacter diversity from North Sea sediments includes methanotroph containing solely the soluble methane monooxygenase.</title>
        <authorList>
            <person name="Vekeman B."/>
            <person name="Kerckhof F.M."/>
            <person name="Cremers G."/>
            <person name="de Vos P."/>
            <person name="Vandamme P."/>
            <person name="Boon N."/>
            <person name="Op den Camp H.J."/>
            <person name="Heylen K."/>
        </authorList>
    </citation>
    <scope>NUCLEOTIDE SEQUENCE [LARGE SCALE GENOMIC DNA]</scope>
    <source>
        <strain evidence="9 10">R-67174</strain>
    </source>
</reference>
<dbReference type="Proteomes" id="UP000094501">
    <property type="component" value="Unassembled WGS sequence"/>
</dbReference>
<evidence type="ECO:0000256" key="3">
    <source>
        <dbReference type="ARBA" id="ARBA00022692"/>
    </source>
</evidence>
<keyword evidence="4 7" id="KW-1133">Transmembrane helix</keyword>
<dbReference type="RefSeq" id="WP_069437201.1">
    <property type="nucleotide sequence ID" value="NZ_LPWG01000011.1"/>
</dbReference>
<keyword evidence="3 7" id="KW-0812">Transmembrane</keyword>
<dbReference type="OrthoDB" id="5290956at2"/>
<keyword evidence="10" id="KW-1185">Reference proteome</keyword>
<dbReference type="InterPro" id="IPR050790">
    <property type="entry name" value="ExbB/TolQ_transport"/>
</dbReference>
<feature type="transmembrane region" description="Helical" evidence="7">
    <location>
        <begin position="58"/>
        <end position="80"/>
    </location>
</feature>
<dbReference type="Pfam" id="PF01618">
    <property type="entry name" value="MotA_ExbB"/>
    <property type="match status" value="1"/>
</dbReference>
<name>A0A1E3W0F2_9HYPH</name>
<evidence type="ECO:0000313" key="9">
    <source>
        <dbReference type="EMBL" id="ODR99262.1"/>
    </source>
</evidence>
<dbReference type="STRING" id="1774968.AUC68_04475"/>
<keyword evidence="6" id="KW-0653">Protein transport</keyword>
<dbReference type="GO" id="GO:0005886">
    <property type="term" value="C:plasma membrane"/>
    <property type="evidence" value="ECO:0007669"/>
    <property type="project" value="UniProtKB-SubCell"/>
</dbReference>
<evidence type="ECO:0000256" key="6">
    <source>
        <dbReference type="RuleBase" id="RU004057"/>
    </source>
</evidence>
<feature type="transmembrane region" description="Helical" evidence="7">
    <location>
        <begin position="15"/>
        <end position="38"/>
    </location>
</feature>
<dbReference type="GO" id="GO:0017038">
    <property type="term" value="P:protein import"/>
    <property type="evidence" value="ECO:0007669"/>
    <property type="project" value="TreeGrafter"/>
</dbReference>
<gene>
    <name evidence="9" type="ORF">AUC68_04475</name>
</gene>
<keyword evidence="5 7" id="KW-0472">Membrane</keyword>
<evidence type="ECO:0000259" key="8">
    <source>
        <dbReference type="Pfam" id="PF01618"/>
    </source>
</evidence>
<feature type="domain" description="MotA/TolQ/ExbB proton channel" evidence="8">
    <location>
        <begin position="140"/>
        <end position="240"/>
    </location>
</feature>
<accession>A0A1E3W0F2</accession>
<comment type="subcellular location">
    <subcellularLocation>
        <location evidence="1">Cell membrane</location>
        <topology evidence="1">Multi-pass membrane protein</topology>
    </subcellularLocation>
    <subcellularLocation>
        <location evidence="6">Membrane</location>
        <topology evidence="6">Multi-pass membrane protein</topology>
    </subcellularLocation>
</comment>